<dbReference type="Gene3D" id="3.90.79.10">
    <property type="entry name" value="Nucleoside Triphosphate Pyrophosphohydrolase"/>
    <property type="match status" value="1"/>
</dbReference>
<dbReference type="InterPro" id="IPR049734">
    <property type="entry name" value="NudC-like_C"/>
</dbReference>
<evidence type="ECO:0000256" key="8">
    <source>
        <dbReference type="ARBA" id="ARBA00023027"/>
    </source>
</evidence>
<dbReference type="InterPro" id="IPR050241">
    <property type="entry name" value="NAD-cap_RNA_hydrolase_NudC"/>
</dbReference>
<evidence type="ECO:0000256" key="5">
    <source>
        <dbReference type="ARBA" id="ARBA00022723"/>
    </source>
</evidence>
<evidence type="ECO:0000256" key="3">
    <source>
        <dbReference type="ARBA" id="ARBA00009595"/>
    </source>
</evidence>
<evidence type="ECO:0000313" key="12">
    <source>
        <dbReference type="EMBL" id="MEG3184411.1"/>
    </source>
</evidence>
<keyword evidence="8" id="KW-0520">NAD</keyword>
<dbReference type="NCBIfam" id="NF001299">
    <property type="entry name" value="PRK00241.1"/>
    <property type="match status" value="1"/>
</dbReference>
<dbReference type="EMBL" id="JAXGFP010000005">
    <property type="protein sequence ID" value="MEG3184411.1"/>
    <property type="molecule type" value="Genomic_DNA"/>
</dbReference>
<keyword evidence="7" id="KW-0460">Magnesium</keyword>
<dbReference type="Pfam" id="PF09297">
    <property type="entry name" value="Zn_ribbon_NUD"/>
    <property type="match status" value="1"/>
</dbReference>
<dbReference type="PANTHER" id="PTHR42904:SF6">
    <property type="entry name" value="NAD-CAPPED RNA HYDROLASE NUDT12"/>
    <property type="match status" value="1"/>
</dbReference>
<dbReference type="InterPro" id="IPR020476">
    <property type="entry name" value="Nudix_hydrolase"/>
</dbReference>
<sequence>MRSPLPDDPACHGALDRADHLRGDPAALAARWSRARVLLLDESGNALADADGALFVPTGEQVSEGPGGVGASIFLGLAADDTAWFALDAALTALDAPNRLDLRSAAAQWPAFDAGVFAQARALQHWRSRHRHCGICGAGLAFSRGGWLGRCEGCGVEHYPRTDPAVIVAVTDGTRLLLGRQASWPARRYSVLAGFVEPGETLEQTVAREVLEETGVRVRGCRYLGSQPWPFPGQLMLGFIAVAEPDEPRVDDELEDARWFDADQVRAAGTSDDGDLQLSAPLSISRWLVDQWLSMIEHGVPDRDKPGGGAR</sequence>
<dbReference type="InterPro" id="IPR020084">
    <property type="entry name" value="NUDIX_hydrolase_CS"/>
</dbReference>
<keyword evidence="13" id="KW-1185">Reference proteome</keyword>
<comment type="cofactor">
    <cofactor evidence="2">
        <name>Zn(2+)</name>
        <dbReference type="ChEBI" id="CHEBI:29105"/>
    </cofactor>
</comment>
<evidence type="ECO:0000256" key="9">
    <source>
        <dbReference type="ARBA" id="ARBA00023679"/>
    </source>
</evidence>
<name>A0ABU7YZQ6_9GAMM</name>
<dbReference type="SUPFAM" id="SSF55811">
    <property type="entry name" value="Nudix"/>
    <property type="match status" value="1"/>
</dbReference>
<dbReference type="EC" id="3.6.1.22" evidence="4"/>
<dbReference type="InterPro" id="IPR015797">
    <property type="entry name" value="NUDIX_hydrolase-like_dom_sf"/>
</dbReference>
<dbReference type="PROSITE" id="PS00893">
    <property type="entry name" value="NUDIX_BOX"/>
    <property type="match status" value="1"/>
</dbReference>
<evidence type="ECO:0000256" key="6">
    <source>
        <dbReference type="ARBA" id="ARBA00022801"/>
    </source>
</evidence>
<dbReference type="PANTHER" id="PTHR42904">
    <property type="entry name" value="NUDIX HYDROLASE, NUDC SUBFAMILY"/>
    <property type="match status" value="1"/>
</dbReference>
<protein>
    <recommendedName>
        <fullName evidence="4">NAD(+) diphosphatase</fullName>
        <ecNumber evidence="4">3.6.1.22</ecNumber>
    </recommendedName>
</protein>
<evidence type="ECO:0000256" key="4">
    <source>
        <dbReference type="ARBA" id="ARBA00012381"/>
    </source>
</evidence>
<comment type="cofactor">
    <cofactor evidence="1">
        <name>Mg(2+)</name>
        <dbReference type="ChEBI" id="CHEBI:18420"/>
    </cofactor>
</comment>
<proteinExistence type="inferred from homology"/>
<comment type="catalytic activity">
    <reaction evidence="9">
        <text>a 5'-end NAD(+)-phospho-ribonucleoside in mRNA + H2O = a 5'-end phospho-adenosine-phospho-ribonucleoside in mRNA + beta-nicotinamide D-ribonucleotide + 2 H(+)</text>
        <dbReference type="Rhea" id="RHEA:60876"/>
        <dbReference type="Rhea" id="RHEA-COMP:15698"/>
        <dbReference type="Rhea" id="RHEA-COMP:15719"/>
        <dbReference type="ChEBI" id="CHEBI:14649"/>
        <dbReference type="ChEBI" id="CHEBI:15377"/>
        <dbReference type="ChEBI" id="CHEBI:15378"/>
        <dbReference type="ChEBI" id="CHEBI:144029"/>
        <dbReference type="ChEBI" id="CHEBI:144051"/>
    </reaction>
    <physiologicalReaction direction="left-to-right" evidence="9">
        <dbReference type="Rhea" id="RHEA:60877"/>
    </physiologicalReaction>
</comment>
<organism evidence="12 13">
    <name type="scientific">Novilysobacter erysipheiresistens</name>
    <dbReference type="NCBI Taxonomy" id="1749332"/>
    <lineage>
        <taxon>Bacteria</taxon>
        <taxon>Pseudomonadati</taxon>
        <taxon>Pseudomonadota</taxon>
        <taxon>Gammaproteobacteria</taxon>
        <taxon>Lysobacterales</taxon>
        <taxon>Lysobacteraceae</taxon>
        <taxon>Novilysobacter</taxon>
    </lineage>
</organism>
<comment type="similarity">
    <text evidence="3">Belongs to the Nudix hydrolase family. NudC subfamily.</text>
</comment>
<dbReference type="RefSeq" id="WP_332617307.1">
    <property type="nucleotide sequence ID" value="NZ_JAXGFP010000005.1"/>
</dbReference>
<dbReference type="PRINTS" id="PR00502">
    <property type="entry name" value="NUDIXFAMILY"/>
</dbReference>
<keyword evidence="6 10" id="KW-0378">Hydrolase</keyword>
<evidence type="ECO:0000256" key="2">
    <source>
        <dbReference type="ARBA" id="ARBA00001947"/>
    </source>
</evidence>
<accession>A0ABU7YZQ6</accession>
<dbReference type="Pfam" id="PF00293">
    <property type="entry name" value="NUDIX"/>
    <property type="match status" value="1"/>
</dbReference>
<evidence type="ECO:0000256" key="7">
    <source>
        <dbReference type="ARBA" id="ARBA00022842"/>
    </source>
</evidence>
<evidence type="ECO:0000256" key="10">
    <source>
        <dbReference type="RuleBase" id="RU003476"/>
    </source>
</evidence>
<evidence type="ECO:0000313" key="13">
    <source>
        <dbReference type="Proteomes" id="UP001355056"/>
    </source>
</evidence>
<dbReference type="InterPro" id="IPR015376">
    <property type="entry name" value="Znr_NADH_PPase"/>
</dbReference>
<comment type="caution">
    <text evidence="12">The sequence shown here is derived from an EMBL/GenBank/DDBJ whole genome shotgun (WGS) entry which is preliminary data.</text>
</comment>
<dbReference type="Pfam" id="PF09296">
    <property type="entry name" value="NUDIX-like"/>
    <property type="match status" value="1"/>
</dbReference>
<evidence type="ECO:0000256" key="1">
    <source>
        <dbReference type="ARBA" id="ARBA00001946"/>
    </source>
</evidence>
<dbReference type="InterPro" id="IPR015375">
    <property type="entry name" value="NADH_PPase-like_N"/>
</dbReference>
<gene>
    <name evidence="12" type="primary">nudC</name>
    <name evidence="12" type="ORF">SNE34_10355</name>
</gene>
<feature type="domain" description="Nudix hydrolase" evidence="11">
    <location>
        <begin position="160"/>
        <end position="290"/>
    </location>
</feature>
<evidence type="ECO:0000259" key="11">
    <source>
        <dbReference type="PROSITE" id="PS51462"/>
    </source>
</evidence>
<dbReference type="Proteomes" id="UP001355056">
    <property type="component" value="Unassembled WGS sequence"/>
</dbReference>
<reference evidence="12 13" key="1">
    <citation type="journal article" date="2016" name="Int. J. Syst. Evol. Microbiol.">
        <title>Lysobacter erysipheiresistens sp. nov., an antagonist of powdery mildew, isolated from tobacco-cultivated soil.</title>
        <authorList>
            <person name="Xie B."/>
            <person name="Li T."/>
            <person name="Lin X."/>
            <person name="Wang C.J."/>
            <person name="Chen Y.J."/>
            <person name="Liu W.J."/>
            <person name="Zhao Z.W."/>
        </authorList>
    </citation>
    <scope>NUCLEOTIDE SEQUENCE [LARGE SCALE GENOMIC DNA]</scope>
    <source>
        <strain evidence="12 13">RS-LYSO-3</strain>
    </source>
</reference>
<dbReference type="PROSITE" id="PS51462">
    <property type="entry name" value="NUDIX"/>
    <property type="match status" value="1"/>
</dbReference>
<dbReference type="InterPro" id="IPR000086">
    <property type="entry name" value="NUDIX_hydrolase_dom"/>
</dbReference>
<dbReference type="Gene3D" id="3.90.79.20">
    <property type="match status" value="1"/>
</dbReference>
<keyword evidence="5" id="KW-0479">Metal-binding</keyword>
<dbReference type="CDD" id="cd03429">
    <property type="entry name" value="NUDIX_NADH_pyrophosphatase_Nudt13"/>
    <property type="match status" value="1"/>
</dbReference>
<dbReference type="GO" id="GO:0016787">
    <property type="term" value="F:hydrolase activity"/>
    <property type="evidence" value="ECO:0007669"/>
    <property type="project" value="UniProtKB-KW"/>
</dbReference>